<dbReference type="Gene3D" id="3.40.50.300">
    <property type="entry name" value="P-loop containing nucleotide triphosphate hydrolases"/>
    <property type="match status" value="1"/>
</dbReference>
<dbReference type="GO" id="GO:0005886">
    <property type="term" value="C:plasma membrane"/>
    <property type="evidence" value="ECO:0007669"/>
    <property type="project" value="TreeGrafter"/>
</dbReference>
<comment type="similarity">
    <text evidence="2">Belongs to the GSP E family.</text>
</comment>
<dbReference type="PANTHER" id="PTHR30258">
    <property type="entry name" value="TYPE II SECRETION SYSTEM PROTEIN GSPE-RELATED"/>
    <property type="match status" value="1"/>
</dbReference>
<organism evidence="6 7">
    <name type="scientific">Fluviicoccus keumensis</name>
    <dbReference type="NCBI Taxonomy" id="1435465"/>
    <lineage>
        <taxon>Bacteria</taxon>
        <taxon>Pseudomonadati</taxon>
        <taxon>Pseudomonadota</taxon>
        <taxon>Gammaproteobacteria</taxon>
        <taxon>Moraxellales</taxon>
        <taxon>Moraxellaceae</taxon>
        <taxon>Fluviicoccus</taxon>
    </lineage>
</organism>
<name>A0A4Q7YKR6_9GAMM</name>
<evidence type="ECO:0000313" key="7">
    <source>
        <dbReference type="Proteomes" id="UP000292423"/>
    </source>
</evidence>
<comment type="caution">
    <text evidence="6">The sequence shown here is derived from an EMBL/GenBank/DDBJ whole genome shotgun (WGS) entry which is preliminary data.</text>
</comment>
<evidence type="ECO:0000256" key="3">
    <source>
        <dbReference type="ARBA" id="ARBA00022741"/>
    </source>
</evidence>
<proteinExistence type="inferred from homology"/>
<gene>
    <name evidence="6" type="ORF">EV700_2704</name>
</gene>
<protein>
    <submittedName>
        <fullName evidence="6">General secretion pathway protein E</fullName>
    </submittedName>
</protein>
<dbReference type="InterPro" id="IPR007831">
    <property type="entry name" value="T2SS_GspE_N"/>
</dbReference>
<sequence>MKKNAFSFRIDTRWCLDELLKDGRISQRDANLVATTPRSRDKLHWHPLEMIAQFEFADPKRKDGKLDLDTLTAWLAEKAGQPLFHIDPLKINAAEVTDVMSYAFAERHGILAVQVYREEVVIASAQPFHNEWEENLQHTLKGKTLKRVVANPAQLHRYTIEFYRLARAIEGAGSSDAPAAGAAIGNFEQLLELGNMQSPDANDQHIVNIVDWLLQYAFEQRASDIHLEPRRERGRVRFRIDGVLHNIYEFPSQVMNAVVSRIKILGRMNVAEKRKPQDGRLKTRNPRGMEIELRLSTLPTAFGEKLVMRIFDPDVLVRGFKELGLTGGDYDKWQKMVQEPNGIILVTGPTGSGKTTTLYSTLKQLATDEVNVCTIEDPIEMVEPSFNQMQVLHGIDLGFAEGIRALMRQDPDIIMVGEVRDFETADMAIQAALTGHLVLSTLHTNDAPSSITRLIDLGVPPFLISATVLGVMAQRLVRTLCPHCKVETDCDPVVWQELTAPWKAPMPAKVFIPKGCLECRDTGYLGRLGLYEIMLLSNDLKKKISENVPLNDLKNQAWREGLLPLRIAGAQKVAAGLTTVEEVMRVAPLS</sequence>
<dbReference type="Pfam" id="PF00437">
    <property type="entry name" value="T2SSE"/>
    <property type="match status" value="1"/>
</dbReference>
<dbReference type="GO" id="GO:0016887">
    <property type="term" value="F:ATP hydrolysis activity"/>
    <property type="evidence" value="ECO:0007669"/>
    <property type="project" value="TreeGrafter"/>
</dbReference>
<dbReference type="Pfam" id="PF05157">
    <property type="entry name" value="MshEN"/>
    <property type="match status" value="1"/>
</dbReference>
<evidence type="ECO:0000259" key="5">
    <source>
        <dbReference type="PROSITE" id="PS00662"/>
    </source>
</evidence>
<dbReference type="GO" id="GO:0005737">
    <property type="term" value="C:cytoplasm"/>
    <property type="evidence" value="ECO:0007669"/>
    <property type="project" value="UniProtKB-SubCell"/>
</dbReference>
<evidence type="ECO:0000313" key="6">
    <source>
        <dbReference type="EMBL" id="RZU38127.1"/>
    </source>
</evidence>
<dbReference type="FunFam" id="3.40.50.300:FF:000398">
    <property type="entry name" value="Type IV pilus assembly ATPase PilB"/>
    <property type="match status" value="1"/>
</dbReference>
<dbReference type="SMART" id="SM00382">
    <property type="entry name" value="AAA"/>
    <property type="match status" value="1"/>
</dbReference>
<dbReference type="OrthoDB" id="9804785at2"/>
<dbReference type="Proteomes" id="UP000292423">
    <property type="component" value="Unassembled WGS sequence"/>
</dbReference>
<evidence type="ECO:0000256" key="2">
    <source>
        <dbReference type="ARBA" id="ARBA00006611"/>
    </source>
</evidence>
<dbReference type="InterPro" id="IPR037257">
    <property type="entry name" value="T2SS_E_N_sf"/>
</dbReference>
<dbReference type="PANTHER" id="PTHR30258:SF13">
    <property type="entry name" value="SECRETION PATHWAY ATPASE-RELATED"/>
    <property type="match status" value="1"/>
</dbReference>
<dbReference type="PROSITE" id="PS00662">
    <property type="entry name" value="T2SP_E"/>
    <property type="match status" value="1"/>
</dbReference>
<dbReference type="CDD" id="cd01129">
    <property type="entry name" value="PulE-GspE-like"/>
    <property type="match status" value="1"/>
</dbReference>
<dbReference type="SUPFAM" id="SSF52540">
    <property type="entry name" value="P-loop containing nucleoside triphosphate hydrolases"/>
    <property type="match status" value="1"/>
</dbReference>
<dbReference type="Gene3D" id="3.30.450.90">
    <property type="match status" value="1"/>
</dbReference>
<comment type="subcellular location">
    <subcellularLocation>
        <location evidence="1">Cytoplasm</location>
    </subcellularLocation>
</comment>
<evidence type="ECO:0000256" key="4">
    <source>
        <dbReference type="ARBA" id="ARBA00022840"/>
    </source>
</evidence>
<dbReference type="EMBL" id="SHKX01000014">
    <property type="protein sequence ID" value="RZU38127.1"/>
    <property type="molecule type" value="Genomic_DNA"/>
</dbReference>
<keyword evidence="4" id="KW-0067">ATP-binding</keyword>
<keyword evidence="3" id="KW-0547">Nucleotide-binding</keyword>
<dbReference type="InterPro" id="IPR001482">
    <property type="entry name" value="T2SS/T4SS_dom"/>
</dbReference>
<dbReference type="AlphaFoldDB" id="A0A4Q7YKR6"/>
<dbReference type="RefSeq" id="WP_130414693.1">
    <property type="nucleotide sequence ID" value="NZ_SHKX01000014.1"/>
</dbReference>
<reference evidence="6 7" key="1">
    <citation type="submission" date="2019-02" db="EMBL/GenBank/DDBJ databases">
        <title>Genomic Encyclopedia of Type Strains, Phase IV (KMG-IV): sequencing the most valuable type-strain genomes for metagenomic binning, comparative biology and taxonomic classification.</title>
        <authorList>
            <person name="Goeker M."/>
        </authorList>
    </citation>
    <scope>NUCLEOTIDE SEQUENCE [LARGE SCALE GENOMIC DNA]</scope>
    <source>
        <strain evidence="6 7">DSM 105135</strain>
    </source>
</reference>
<evidence type="ECO:0000256" key="1">
    <source>
        <dbReference type="ARBA" id="ARBA00004496"/>
    </source>
</evidence>
<dbReference type="SUPFAM" id="SSF160246">
    <property type="entry name" value="EspE N-terminal domain-like"/>
    <property type="match status" value="1"/>
</dbReference>
<dbReference type="InterPro" id="IPR027417">
    <property type="entry name" value="P-loop_NTPase"/>
</dbReference>
<feature type="domain" description="Bacterial type II secretion system protein E" evidence="5">
    <location>
        <begin position="407"/>
        <end position="421"/>
    </location>
</feature>
<dbReference type="GO" id="GO:0005524">
    <property type="term" value="F:ATP binding"/>
    <property type="evidence" value="ECO:0007669"/>
    <property type="project" value="UniProtKB-KW"/>
</dbReference>
<accession>A0A4Q7YKR6</accession>
<keyword evidence="7" id="KW-1185">Reference proteome</keyword>
<dbReference type="InterPro" id="IPR003593">
    <property type="entry name" value="AAA+_ATPase"/>
</dbReference>